<feature type="signal peptide" evidence="7">
    <location>
        <begin position="1"/>
        <end position="41"/>
    </location>
</feature>
<keyword evidence="10" id="KW-1185">Reference proteome</keyword>
<dbReference type="GO" id="GO:0005615">
    <property type="term" value="C:extracellular space"/>
    <property type="evidence" value="ECO:0007669"/>
    <property type="project" value="TreeGrafter"/>
</dbReference>
<evidence type="ECO:0000256" key="7">
    <source>
        <dbReference type="SAM" id="SignalP"/>
    </source>
</evidence>
<feature type="active site" description="Charge relay system" evidence="6">
    <location>
        <position position="166"/>
    </location>
</feature>
<protein>
    <recommendedName>
        <fullName evidence="8">Peptidase S8/S53 domain-containing protein</fullName>
    </recommendedName>
</protein>
<comment type="similarity">
    <text evidence="1 6">Belongs to the peptidase S8 family.</text>
</comment>
<proteinExistence type="inferred from homology"/>
<keyword evidence="5 6" id="KW-0720">Serine protease</keyword>
<name>A0A2N9W0R4_9HYPH</name>
<dbReference type="EMBL" id="MZMT01000020">
    <property type="protein sequence ID" value="PIO45332.1"/>
    <property type="molecule type" value="Genomic_DNA"/>
</dbReference>
<accession>A0A2N9W0R4</accession>
<dbReference type="CDD" id="cd04848">
    <property type="entry name" value="Peptidases_S8_Autotransporter_serine_protease_like"/>
    <property type="match status" value="1"/>
</dbReference>
<sequence>MSFDATAAAISARTLAPFRKRLNSTALTALLLAATATGASADGRYFMAPLVPGGPMQMTDDLEKAAASWVTTEFTDTGVLSKLLAQYAYAFGARGQGARIGVMDGGLWTGHDEFTRQKIENIHSEGKFEITLHNAGGKPFAKAGDSFSVDGLWYGPTDLVPLMDRHPQFTAGTILARRNGTGSHGIAFDSTIYVAQSGELIYKDEQGSLDNNVIEAKEKDPELFRQSMQELVKAGAQVILLEMQLLPKPRNADTQGWFVDLMRQYAGGKGGTLLTAMEDAAKAGVVHVVAAGNYNPDTPWIAAALPVFRPELEKSWIAVVEDETKSNPCGPARFFCIAGYSNIYAPTTEADEYDIYTGTSGASAVTAASMGVLLSRYPYLQATAVRDILLTTAKDIGDPGVDAKTGWGLIDLKKSMSGPAQFLGRFEANLPAGLSDTWSNAISQDVLSQRRQEDSKEISDWDKKKEERGWQSGVTEAQTKINLVKDFGGSRLVAAEDLIKAVLKLTPPGTSISALGQLISAQEVLKADPIATGIWKGFTAKYTKWSSSKTALADYTSFRASAEGANNVIIDAILSDRVVADTMENEITQTRINAHPRPTMPA</sequence>
<gene>
    <name evidence="9" type="ORF">B5P45_07615</name>
</gene>
<dbReference type="GO" id="GO:0004252">
    <property type="term" value="F:serine-type endopeptidase activity"/>
    <property type="evidence" value="ECO:0007669"/>
    <property type="project" value="UniProtKB-UniRule"/>
</dbReference>
<keyword evidence="2 6" id="KW-0645">Protease</keyword>
<dbReference type="InterPro" id="IPR036852">
    <property type="entry name" value="Peptidase_S8/S53_dom_sf"/>
</dbReference>
<feature type="chain" id="PRO_5014951779" description="Peptidase S8/S53 domain-containing protein" evidence="7">
    <location>
        <begin position="42"/>
        <end position="602"/>
    </location>
</feature>
<evidence type="ECO:0000256" key="6">
    <source>
        <dbReference type="PROSITE-ProRule" id="PRU01240"/>
    </source>
</evidence>
<evidence type="ECO:0000256" key="1">
    <source>
        <dbReference type="ARBA" id="ARBA00011073"/>
    </source>
</evidence>
<dbReference type="InterPro" id="IPR034061">
    <property type="entry name" value="Peptidases_S8_Autotransporter"/>
</dbReference>
<dbReference type="InterPro" id="IPR050131">
    <property type="entry name" value="Peptidase_S8_subtilisin-like"/>
</dbReference>
<dbReference type="RefSeq" id="WP_099997698.1">
    <property type="nucleotide sequence ID" value="NZ_CP017940.1"/>
</dbReference>
<feature type="active site" description="Charge relay system" evidence="6">
    <location>
        <position position="104"/>
    </location>
</feature>
<keyword evidence="4 6" id="KW-0378">Hydrolase</keyword>
<comment type="caution">
    <text evidence="9">The sequence shown here is derived from an EMBL/GenBank/DDBJ whole genome shotgun (WGS) entry which is preliminary data.</text>
</comment>
<feature type="active site" description="Charge relay system" evidence="6">
    <location>
        <position position="360"/>
    </location>
</feature>
<dbReference type="GO" id="GO:0006508">
    <property type="term" value="P:proteolysis"/>
    <property type="evidence" value="ECO:0007669"/>
    <property type="project" value="UniProtKB-KW"/>
</dbReference>
<dbReference type="PANTHER" id="PTHR43806:SF11">
    <property type="entry name" value="CEREVISIN-RELATED"/>
    <property type="match status" value="1"/>
</dbReference>
<dbReference type="SUPFAM" id="SSF52743">
    <property type="entry name" value="Subtilisin-like"/>
    <property type="match status" value="1"/>
</dbReference>
<keyword evidence="3 7" id="KW-0732">Signal</keyword>
<evidence type="ECO:0000256" key="3">
    <source>
        <dbReference type="ARBA" id="ARBA00022729"/>
    </source>
</evidence>
<dbReference type="Pfam" id="PF00082">
    <property type="entry name" value="Peptidase_S8"/>
    <property type="match status" value="1"/>
</dbReference>
<evidence type="ECO:0000259" key="8">
    <source>
        <dbReference type="Pfam" id="PF00082"/>
    </source>
</evidence>
<dbReference type="KEGG" id="pht:BLM14_01000"/>
<reference evidence="9 10" key="1">
    <citation type="journal article" date="2017" name="Int J Environ Stud">
        <title>Does the Miocene-Pliocene relict legume Oxytropis triphylla form nitrogen-fixing nodules with a combination of bacterial strains?</title>
        <authorList>
            <person name="Safronova V."/>
            <person name="Belimov A."/>
            <person name="Sazanova A."/>
            <person name="Kuznetsova I."/>
            <person name="Popova J."/>
            <person name="Andronov E."/>
            <person name="Verkhozina A."/>
            <person name="Tikhonovich I."/>
        </authorList>
    </citation>
    <scope>NUCLEOTIDE SEQUENCE [LARGE SCALE GENOMIC DNA]</scope>
    <source>
        <strain evidence="9 10">Tri-38</strain>
    </source>
</reference>
<evidence type="ECO:0000256" key="2">
    <source>
        <dbReference type="ARBA" id="ARBA00022670"/>
    </source>
</evidence>
<evidence type="ECO:0000256" key="5">
    <source>
        <dbReference type="ARBA" id="ARBA00022825"/>
    </source>
</evidence>
<dbReference type="PANTHER" id="PTHR43806">
    <property type="entry name" value="PEPTIDASE S8"/>
    <property type="match status" value="1"/>
</dbReference>
<dbReference type="Gene3D" id="3.40.50.200">
    <property type="entry name" value="Peptidase S8/S53 domain"/>
    <property type="match status" value="1"/>
</dbReference>
<evidence type="ECO:0000313" key="9">
    <source>
        <dbReference type="EMBL" id="PIO45332.1"/>
    </source>
</evidence>
<dbReference type="Proteomes" id="UP000232163">
    <property type="component" value="Unassembled WGS sequence"/>
</dbReference>
<feature type="domain" description="Peptidase S8/S53" evidence="8">
    <location>
        <begin position="95"/>
        <end position="408"/>
    </location>
</feature>
<dbReference type="PROSITE" id="PS51892">
    <property type="entry name" value="SUBTILASE"/>
    <property type="match status" value="1"/>
</dbReference>
<evidence type="ECO:0000256" key="4">
    <source>
        <dbReference type="ARBA" id="ARBA00022801"/>
    </source>
</evidence>
<dbReference type="InterPro" id="IPR000209">
    <property type="entry name" value="Peptidase_S8/S53_dom"/>
</dbReference>
<dbReference type="AlphaFoldDB" id="A0A2N9W0R4"/>
<evidence type="ECO:0000313" key="10">
    <source>
        <dbReference type="Proteomes" id="UP000232163"/>
    </source>
</evidence>
<dbReference type="OrthoDB" id="5405281at2"/>
<organism evidence="9 10">
    <name type="scientific">Phyllobacterium zundukense</name>
    <dbReference type="NCBI Taxonomy" id="1867719"/>
    <lineage>
        <taxon>Bacteria</taxon>
        <taxon>Pseudomonadati</taxon>
        <taxon>Pseudomonadota</taxon>
        <taxon>Alphaproteobacteria</taxon>
        <taxon>Hyphomicrobiales</taxon>
        <taxon>Phyllobacteriaceae</taxon>
        <taxon>Phyllobacterium</taxon>
    </lineage>
</organism>